<dbReference type="AlphaFoldDB" id="A0A344J8E6"/>
<proteinExistence type="predicted"/>
<accession>A0A344J8E6</accession>
<evidence type="ECO:0000313" key="2">
    <source>
        <dbReference type="EMBL" id="AXA85306.1"/>
    </source>
</evidence>
<dbReference type="Proteomes" id="UP000251842">
    <property type="component" value="Chromosome"/>
</dbReference>
<dbReference type="KEGG" id="lue:DCD74_12070"/>
<gene>
    <name evidence="2" type="ORF">DCD74_12070</name>
</gene>
<keyword evidence="3" id="KW-1185">Reference proteome</keyword>
<organism evidence="2 3">
    <name type="scientific">Solilutibacter oculi</name>
    <dbReference type="NCBI Taxonomy" id="2698682"/>
    <lineage>
        <taxon>Bacteria</taxon>
        <taxon>Pseudomonadati</taxon>
        <taxon>Pseudomonadota</taxon>
        <taxon>Gammaproteobacteria</taxon>
        <taxon>Lysobacterales</taxon>
        <taxon>Lysobacteraceae</taxon>
        <taxon>Solilutibacter</taxon>
    </lineage>
</organism>
<sequence length="407" mass="46138">MESMVKKGRKMTLADSDTLTRHLIRYPNGTSDMVKEVGRVRRMHVFMKHMQEAVESVAKGGDDPFSNHIVGGQVVRRLTPQGRAFWRSVVHADSELLELCEGRRLNPWLRLGVHVARKWGPRLRGYTTHADTDALLVPGLPKLLARQFRLIRYVVSRKAFQDELKGLTRVARDMYASCAELMLKVLAVHSRLLSMRIDLYFEADAKLISESKAARLAIDKFVRELGRDNIIDDVLAYIVVREDGLDRCIHYHVWVAVDGHKHRDGFHLTEKLGKYWIDRCIGSPVLGSTKNCWERRAEYEHNSLGLLGPGDEEMLRGLRKAIAYMCKLGKMPHLYVKKNMGRNLRKSQPPRGQRGNPKRGAPRKAGNDVSVARRVLLGDLAALKHARREAELLPQDRRAAGVGAKAA</sequence>
<reference evidence="3" key="1">
    <citation type="submission" date="2018-05" db="EMBL/GenBank/DDBJ databases">
        <title>Luteimonas pekinense sp. nov., isolated from human Meibomian gland secretions, Beijing, China.</title>
        <authorList>
            <person name="Wen T."/>
            <person name="Bai H."/>
            <person name="Lv H."/>
        </authorList>
    </citation>
    <scope>NUCLEOTIDE SEQUENCE [LARGE SCALE GENOMIC DNA]</scope>
    <source>
        <strain evidence="3">83-4</strain>
    </source>
</reference>
<protein>
    <recommendedName>
        <fullName evidence="4">Inovirus Gp2 family protein</fullName>
    </recommendedName>
</protein>
<dbReference type="RefSeq" id="WP_112927511.1">
    <property type="nucleotide sequence ID" value="NZ_CP029556.1"/>
</dbReference>
<feature type="region of interest" description="Disordered" evidence="1">
    <location>
        <begin position="340"/>
        <end position="370"/>
    </location>
</feature>
<dbReference type="OrthoDB" id="5950112at2"/>
<dbReference type="EMBL" id="CP029556">
    <property type="protein sequence ID" value="AXA85306.1"/>
    <property type="molecule type" value="Genomic_DNA"/>
</dbReference>
<evidence type="ECO:0000313" key="3">
    <source>
        <dbReference type="Proteomes" id="UP000251842"/>
    </source>
</evidence>
<name>A0A344J8E6_9GAMM</name>
<evidence type="ECO:0008006" key="4">
    <source>
        <dbReference type="Google" id="ProtNLM"/>
    </source>
</evidence>
<evidence type="ECO:0000256" key="1">
    <source>
        <dbReference type="SAM" id="MobiDB-lite"/>
    </source>
</evidence>